<name>A0A377GLP2_9GAMM</name>
<feature type="transmembrane region" description="Helical" evidence="8">
    <location>
        <begin position="381"/>
        <end position="402"/>
    </location>
</feature>
<dbReference type="OrthoDB" id="9805682at2"/>
<keyword evidence="3" id="KW-1003">Cell membrane</keyword>
<accession>A0A377GLP2</accession>
<feature type="transmembrane region" description="Helical" evidence="8">
    <location>
        <begin position="225"/>
        <end position="243"/>
    </location>
</feature>
<keyword evidence="7 8" id="KW-0472">Membrane</keyword>
<evidence type="ECO:0000313" key="10">
    <source>
        <dbReference type="EMBL" id="SIQ68337.1"/>
    </source>
</evidence>
<dbReference type="AlphaFoldDB" id="A0A377GLP2"/>
<dbReference type="GO" id="GO:0015628">
    <property type="term" value="P:protein secretion by the type II secretion system"/>
    <property type="evidence" value="ECO:0007669"/>
    <property type="project" value="TreeGrafter"/>
</dbReference>
<comment type="subcellular location">
    <subcellularLocation>
        <location evidence="1">Cell inner membrane</location>
        <topology evidence="1">Multi-pass membrane protein</topology>
    </subcellularLocation>
</comment>
<gene>
    <name evidence="11" type="primary">epsF_3</name>
    <name evidence="11" type="ORF">NCTC11401_02601</name>
    <name evidence="10" type="ORF">SAMN05421777_102206</name>
</gene>
<feature type="domain" description="Type II secretion system protein GspF" evidence="9">
    <location>
        <begin position="75"/>
        <end position="198"/>
    </location>
</feature>
<comment type="similarity">
    <text evidence="2">Belongs to the GSP F family.</text>
</comment>
<dbReference type="Proteomes" id="UP000186808">
    <property type="component" value="Unassembled WGS sequence"/>
</dbReference>
<evidence type="ECO:0000313" key="11">
    <source>
        <dbReference type="EMBL" id="STO25759.1"/>
    </source>
</evidence>
<evidence type="ECO:0000256" key="7">
    <source>
        <dbReference type="ARBA" id="ARBA00023136"/>
    </source>
</evidence>
<evidence type="ECO:0000256" key="6">
    <source>
        <dbReference type="ARBA" id="ARBA00022989"/>
    </source>
</evidence>
<dbReference type="RefSeq" id="WP_058466595.1">
    <property type="nucleotide sequence ID" value="NZ_CAAAIX010000001.1"/>
</dbReference>
<protein>
    <submittedName>
        <fullName evidence="11">Cholera toxin secretion protein epsF</fullName>
    </submittedName>
    <submittedName>
        <fullName evidence="10">MSHA biogenesis protein MshG</fullName>
    </submittedName>
</protein>
<feature type="domain" description="Type II secretion system protein GspF" evidence="9">
    <location>
        <begin position="278"/>
        <end position="400"/>
    </location>
</feature>
<keyword evidence="5 8" id="KW-0812">Transmembrane</keyword>
<reference evidence="10 12" key="1">
    <citation type="submission" date="2017-01" db="EMBL/GenBank/DDBJ databases">
        <authorList>
            <person name="Varghese N."/>
            <person name="Submissions S."/>
        </authorList>
    </citation>
    <scope>NUCLEOTIDE SEQUENCE [LARGE SCALE GENOMIC DNA]</scope>
    <source>
        <strain evidence="10 12">ATCC 33342</strain>
    </source>
</reference>
<keyword evidence="6 8" id="KW-1133">Transmembrane helix</keyword>
<dbReference type="PANTHER" id="PTHR30012">
    <property type="entry name" value="GENERAL SECRETION PATHWAY PROTEIN"/>
    <property type="match status" value="1"/>
</dbReference>
<evidence type="ECO:0000256" key="8">
    <source>
        <dbReference type="SAM" id="Phobius"/>
    </source>
</evidence>
<evidence type="ECO:0000256" key="2">
    <source>
        <dbReference type="ARBA" id="ARBA00005745"/>
    </source>
</evidence>
<dbReference type="PANTHER" id="PTHR30012:SF4">
    <property type="entry name" value="MSHA BIOGENESIS PROTEIN MSHG"/>
    <property type="match status" value="1"/>
</dbReference>
<evidence type="ECO:0000259" key="9">
    <source>
        <dbReference type="Pfam" id="PF00482"/>
    </source>
</evidence>
<dbReference type="GO" id="GO:0005886">
    <property type="term" value="C:plasma membrane"/>
    <property type="evidence" value="ECO:0007669"/>
    <property type="project" value="UniProtKB-SubCell"/>
</dbReference>
<evidence type="ECO:0000256" key="4">
    <source>
        <dbReference type="ARBA" id="ARBA00022519"/>
    </source>
</evidence>
<reference evidence="11 13" key="2">
    <citation type="submission" date="2018-06" db="EMBL/GenBank/DDBJ databases">
        <authorList>
            <consortium name="Pathogen Informatics"/>
            <person name="Doyle S."/>
        </authorList>
    </citation>
    <scope>NUCLEOTIDE SEQUENCE [LARGE SCALE GENOMIC DNA]</scope>
    <source>
        <strain evidence="11 13">NCTC11401</strain>
    </source>
</reference>
<evidence type="ECO:0000313" key="13">
    <source>
        <dbReference type="Proteomes" id="UP000254374"/>
    </source>
</evidence>
<evidence type="ECO:0000256" key="1">
    <source>
        <dbReference type="ARBA" id="ARBA00004429"/>
    </source>
</evidence>
<feature type="transmembrane region" description="Helical" evidence="8">
    <location>
        <begin position="179"/>
        <end position="205"/>
    </location>
</feature>
<keyword evidence="12" id="KW-1185">Reference proteome</keyword>
<evidence type="ECO:0000256" key="3">
    <source>
        <dbReference type="ARBA" id="ARBA00022475"/>
    </source>
</evidence>
<sequence>MPEYYFNARDQQGKALSGQRNAISAEDLANQLISEGLIPLDISVSTGKKSTTSTASSTKKNWFAPKVTLNDLHIFCHQMYSLIHAGIPIASGITRLAETTRNKTLAEALQKVVISLNKGSSLNMAMRQFPNIFSDFFLNLIIIGENTGNLDKIFLHLAEYLEMEVDITKKVKSALRYPLMVIGAIIIALLIINVFVIPAFAKLYANMHGILPLPTRILLATSNFIIHYWYLLIGIVVLAIWAIRSYIHSPKGAVQWGKFQLKIPVIGWLIHRILLTRFARLLSLVLRAGITAVDGIQMVGASTNNAYMSSRIQGVTDLIAKGNTISAAIDKTNLFPPLIIQMIVLGEESGTIDHLLDEVAEYYQREINYDIVRISDTIEPILLVIIGGMVLVLALGVFLPTWNLASLVKQQ</sequence>
<dbReference type="STRING" id="464.Lgor_0069"/>
<dbReference type="EMBL" id="FTNL01000002">
    <property type="protein sequence ID" value="SIQ68337.1"/>
    <property type="molecule type" value="Genomic_DNA"/>
</dbReference>
<evidence type="ECO:0000256" key="5">
    <source>
        <dbReference type="ARBA" id="ARBA00022692"/>
    </source>
</evidence>
<keyword evidence="4" id="KW-0997">Cell inner membrane</keyword>
<dbReference type="Proteomes" id="UP000254374">
    <property type="component" value="Unassembled WGS sequence"/>
</dbReference>
<dbReference type="Pfam" id="PF00482">
    <property type="entry name" value="T2SSF"/>
    <property type="match status" value="2"/>
</dbReference>
<dbReference type="EMBL" id="UGGV01000001">
    <property type="protein sequence ID" value="STO25759.1"/>
    <property type="molecule type" value="Genomic_DNA"/>
</dbReference>
<dbReference type="InterPro" id="IPR018076">
    <property type="entry name" value="T2SS_GspF_dom"/>
</dbReference>
<dbReference type="FunFam" id="1.20.81.30:FF:000001">
    <property type="entry name" value="Type II secretion system protein F"/>
    <property type="match status" value="2"/>
</dbReference>
<organism evidence="11 13">
    <name type="scientific">Fluoribacter gormanii</name>
    <dbReference type="NCBI Taxonomy" id="464"/>
    <lineage>
        <taxon>Bacteria</taxon>
        <taxon>Pseudomonadati</taxon>
        <taxon>Pseudomonadota</taxon>
        <taxon>Gammaproteobacteria</taxon>
        <taxon>Legionellales</taxon>
        <taxon>Legionellaceae</taxon>
        <taxon>Fluoribacter</taxon>
    </lineage>
</organism>
<evidence type="ECO:0000313" key="12">
    <source>
        <dbReference type="Proteomes" id="UP000186808"/>
    </source>
</evidence>
<proteinExistence type="inferred from homology"/>
<dbReference type="InterPro" id="IPR042094">
    <property type="entry name" value="T2SS_GspF_sf"/>
</dbReference>
<dbReference type="Gene3D" id="1.20.81.30">
    <property type="entry name" value="Type II secretion system (T2SS), domain F"/>
    <property type="match status" value="2"/>
</dbReference>
<dbReference type="InterPro" id="IPR003004">
    <property type="entry name" value="GspF/PilC"/>
</dbReference>
<dbReference type="PRINTS" id="PR00812">
    <property type="entry name" value="BCTERIALGSPF"/>
</dbReference>